<evidence type="ECO:0000313" key="2">
    <source>
        <dbReference type="Proteomes" id="UP001162483"/>
    </source>
</evidence>
<dbReference type="PANTHER" id="PTHR46333:SF3">
    <property type="entry name" value="KYPHOSCOLIOSIS PEPTIDASE"/>
    <property type="match status" value="1"/>
</dbReference>
<dbReference type="EMBL" id="CATNWA010020447">
    <property type="protein sequence ID" value="CAI9618409.1"/>
    <property type="molecule type" value="Genomic_DNA"/>
</dbReference>
<reference evidence="1" key="1">
    <citation type="submission" date="2023-05" db="EMBL/GenBank/DDBJ databases">
        <authorList>
            <person name="Stuckert A."/>
        </authorList>
    </citation>
    <scope>NUCLEOTIDE SEQUENCE</scope>
</reference>
<comment type="caution">
    <text evidence="1">The sequence shown here is derived from an EMBL/GenBank/DDBJ whole genome shotgun (WGS) entry which is preliminary data.</text>
</comment>
<feature type="non-terminal residue" evidence="1">
    <location>
        <position position="89"/>
    </location>
</feature>
<dbReference type="Proteomes" id="UP001162483">
    <property type="component" value="Unassembled WGS sequence"/>
</dbReference>
<protein>
    <submittedName>
        <fullName evidence="1">Uncharacterized protein</fullName>
    </submittedName>
</protein>
<gene>
    <name evidence="1" type="ORF">SPARVUS_LOCUS15681093</name>
</gene>
<accession>A0ABN9HB95</accession>
<dbReference type="InterPro" id="IPR052557">
    <property type="entry name" value="CAP/Cytokinesis_protein"/>
</dbReference>
<organism evidence="1 2">
    <name type="scientific">Staurois parvus</name>
    <dbReference type="NCBI Taxonomy" id="386267"/>
    <lineage>
        <taxon>Eukaryota</taxon>
        <taxon>Metazoa</taxon>
        <taxon>Chordata</taxon>
        <taxon>Craniata</taxon>
        <taxon>Vertebrata</taxon>
        <taxon>Euteleostomi</taxon>
        <taxon>Amphibia</taxon>
        <taxon>Batrachia</taxon>
        <taxon>Anura</taxon>
        <taxon>Neobatrachia</taxon>
        <taxon>Ranoidea</taxon>
        <taxon>Ranidae</taxon>
        <taxon>Staurois</taxon>
    </lineage>
</organism>
<proteinExistence type="predicted"/>
<keyword evidence="2" id="KW-1185">Reference proteome</keyword>
<dbReference type="PANTHER" id="PTHR46333">
    <property type="entry name" value="CYTOKINESIS PROTEIN 3"/>
    <property type="match status" value="1"/>
</dbReference>
<name>A0ABN9HB95_9NEOB</name>
<sequence>MVYLEDRWHLLDSTWGAGTINMKINKFNFRHDEFYFLTHPALFIEDHFPELGDCQLLHTKVPLEIFERSPHVHSDFYGLGMVSYQPRTG</sequence>
<evidence type="ECO:0000313" key="1">
    <source>
        <dbReference type="EMBL" id="CAI9618409.1"/>
    </source>
</evidence>